<organism evidence="1 2">
    <name type="scientific">Coprobacter secundus subsp. similis</name>
    <dbReference type="NCBI Taxonomy" id="2751153"/>
    <lineage>
        <taxon>Bacteria</taxon>
        <taxon>Pseudomonadati</taxon>
        <taxon>Bacteroidota</taxon>
        <taxon>Bacteroidia</taxon>
        <taxon>Bacteroidales</taxon>
        <taxon>Barnesiellaceae</taxon>
        <taxon>Coprobacter</taxon>
    </lineage>
</organism>
<sequence length="45" mass="5099">MPDAAHVRVAEVYFRYAPKNIKPELAQNILKKAKEFGANIESNII</sequence>
<name>A0A7G1HWB2_9BACT</name>
<dbReference type="KEGG" id="copr:Cop2CBH44_08210"/>
<accession>A0A7G1HWB2</accession>
<dbReference type="Proteomes" id="UP000594042">
    <property type="component" value="Chromosome"/>
</dbReference>
<evidence type="ECO:0000313" key="1">
    <source>
        <dbReference type="EMBL" id="BCI62468.1"/>
    </source>
</evidence>
<dbReference type="AlphaFoldDB" id="A0A7G1HWB2"/>
<reference evidence="2" key="1">
    <citation type="submission" date="2020-07" db="EMBL/GenBank/DDBJ databases">
        <title>Complete genome sequencing of Coprobacter sp. strain 2CBH44.</title>
        <authorList>
            <person name="Sakamoto M."/>
            <person name="Murakami T."/>
            <person name="Mori H."/>
        </authorList>
    </citation>
    <scope>NUCLEOTIDE SEQUENCE [LARGE SCALE GENOMIC DNA]</scope>
    <source>
        <strain evidence="2">2CBH44</strain>
    </source>
</reference>
<gene>
    <name evidence="1" type="ORF">Cop2CBH44_08210</name>
</gene>
<dbReference type="EMBL" id="AP023322">
    <property type="protein sequence ID" value="BCI62468.1"/>
    <property type="molecule type" value="Genomic_DNA"/>
</dbReference>
<proteinExistence type="predicted"/>
<evidence type="ECO:0000313" key="2">
    <source>
        <dbReference type="Proteomes" id="UP000594042"/>
    </source>
</evidence>
<protein>
    <submittedName>
        <fullName evidence="1">Uncharacterized protein</fullName>
    </submittedName>
</protein>
<keyword evidence="2" id="KW-1185">Reference proteome</keyword>